<reference evidence="7 8" key="1">
    <citation type="journal article" date="2022" name="BMC Genomics">
        <title>Comparative genome analysis of mycobacteria focusing on tRNA and non-coding RNA.</title>
        <authorList>
            <person name="Behra P.R.K."/>
            <person name="Pettersson B.M.F."/>
            <person name="Ramesh M."/>
            <person name="Das S."/>
            <person name="Dasgupta S."/>
            <person name="Kirsebom L.A."/>
        </authorList>
    </citation>
    <scope>NUCLEOTIDE SEQUENCE [LARGE SCALE GENOMIC DNA]</scope>
    <source>
        <strain evidence="7 8">DSM 44078</strain>
    </source>
</reference>
<dbReference type="RefSeq" id="WP_264067733.1">
    <property type="nucleotide sequence ID" value="NZ_JACKTY010000028.1"/>
</dbReference>
<dbReference type="EMBL" id="JACKTY010000028">
    <property type="protein sequence ID" value="MCV7226854.1"/>
    <property type="molecule type" value="Genomic_DNA"/>
</dbReference>
<comment type="similarity">
    <text evidence="6">Belongs to the inositol monophosphatase superfamily.</text>
</comment>
<dbReference type="PANTHER" id="PTHR20854:SF4">
    <property type="entry name" value="INOSITOL-1-MONOPHOSPHATASE-RELATED"/>
    <property type="match status" value="1"/>
</dbReference>
<evidence type="ECO:0000256" key="2">
    <source>
        <dbReference type="ARBA" id="ARBA00001946"/>
    </source>
</evidence>
<dbReference type="SUPFAM" id="SSF56655">
    <property type="entry name" value="Carbohydrate phosphatase"/>
    <property type="match status" value="1"/>
</dbReference>
<evidence type="ECO:0000256" key="3">
    <source>
        <dbReference type="ARBA" id="ARBA00022723"/>
    </source>
</evidence>
<name>A0ABT3CBJ0_9MYCO</name>
<comment type="catalytic activity">
    <reaction evidence="1 6">
        <text>a myo-inositol phosphate + H2O = myo-inositol + phosphate</text>
        <dbReference type="Rhea" id="RHEA:24056"/>
        <dbReference type="ChEBI" id="CHEBI:15377"/>
        <dbReference type="ChEBI" id="CHEBI:17268"/>
        <dbReference type="ChEBI" id="CHEBI:43474"/>
        <dbReference type="ChEBI" id="CHEBI:84139"/>
        <dbReference type="EC" id="3.1.3.25"/>
    </reaction>
</comment>
<proteinExistence type="inferred from homology"/>
<evidence type="ECO:0000256" key="1">
    <source>
        <dbReference type="ARBA" id="ARBA00001033"/>
    </source>
</evidence>
<dbReference type="Pfam" id="PF00459">
    <property type="entry name" value="Inositol_P"/>
    <property type="match status" value="1"/>
</dbReference>
<sequence>MSEDLRRLAVEAARRGAAVCLQKLGESVDVATKSAPGDVVTAVDRAAEEVVRAVLLAARPHDSVLGEELAEHVGSGTLQWVVDPLDGTTNYTRRIPYFATSVGVRSISDGSWLAGAVSAPALGSTWSAAKGAGAQLESNGETVALPISLLQSTVRLVGTGLSYDPGHRRRQLRELNTLMAGYTDMRRFGAAAIDLCLLAQGSLDAFVEDDLAVHDWAAGALIAEEAGAEVMRDSGAVSARWR</sequence>
<dbReference type="InterPro" id="IPR000760">
    <property type="entry name" value="Inositol_monophosphatase-like"/>
</dbReference>
<dbReference type="PROSITE" id="PS00629">
    <property type="entry name" value="IMP_1"/>
    <property type="match status" value="1"/>
</dbReference>
<dbReference type="Gene3D" id="3.40.190.80">
    <property type="match status" value="1"/>
</dbReference>
<dbReference type="Proteomes" id="UP001526201">
    <property type="component" value="Unassembled WGS sequence"/>
</dbReference>
<keyword evidence="8" id="KW-1185">Reference proteome</keyword>
<dbReference type="InterPro" id="IPR020583">
    <property type="entry name" value="Inositol_monoP_metal-BS"/>
</dbReference>
<comment type="cofactor">
    <cofactor evidence="2 6">
        <name>Mg(2+)</name>
        <dbReference type="ChEBI" id="CHEBI:18420"/>
    </cofactor>
</comment>
<dbReference type="PANTHER" id="PTHR20854">
    <property type="entry name" value="INOSITOL MONOPHOSPHATASE"/>
    <property type="match status" value="1"/>
</dbReference>
<gene>
    <name evidence="7" type="ORF">H7J73_12530</name>
</gene>
<evidence type="ECO:0000313" key="8">
    <source>
        <dbReference type="Proteomes" id="UP001526201"/>
    </source>
</evidence>
<comment type="caution">
    <text evidence="7">The sequence shown here is derived from an EMBL/GenBank/DDBJ whole genome shotgun (WGS) entry which is preliminary data.</text>
</comment>
<dbReference type="EC" id="3.1.3.25" evidence="6"/>
<evidence type="ECO:0000313" key="7">
    <source>
        <dbReference type="EMBL" id="MCV7226854.1"/>
    </source>
</evidence>
<evidence type="ECO:0000256" key="6">
    <source>
        <dbReference type="RuleBase" id="RU364068"/>
    </source>
</evidence>
<keyword evidence="3 6" id="KW-0479">Metal-binding</keyword>
<evidence type="ECO:0000256" key="5">
    <source>
        <dbReference type="ARBA" id="ARBA00022842"/>
    </source>
</evidence>
<dbReference type="PRINTS" id="PR00377">
    <property type="entry name" value="IMPHPHTASES"/>
</dbReference>
<keyword evidence="5 6" id="KW-0460">Magnesium</keyword>
<dbReference type="Gene3D" id="3.30.540.10">
    <property type="entry name" value="Fructose-1,6-Bisphosphatase, subunit A, domain 1"/>
    <property type="match status" value="1"/>
</dbReference>
<evidence type="ECO:0000256" key="4">
    <source>
        <dbReference type="ARBA" id="ARBA00022801"/>
    </source>
</evidence>
<accession>A0ABT3CBJ0</accession>
<keyword evidence="4 6" id="KW-0378">Hydrolase</keyword>
<protein>
    <recommendedName>
        <fullName evidence="6">Inositol-1-monophosphatase</fullName>
        <ecNumber evidence="6">3.1.3.25</ecNumber>
    </recommendedName>
</protein>
<organism evidence="7 8">
    <name type="scientific">Mycolicibacterium komossense</name>
    <dbReference type="NCBI Taxonomy" id="1779"/>
    <lineage>
        <taxon>Bacteria</taxon>
        <taxon>Bacillati</taxon>
        <taxon>Actinomycetota</taxon>
        <taxon>Actinomycetes</taxon>
        <taxon>Mycobacteriales</taxon>
        <taxon>Mycobacteriaceae</taxon>
        <taxon>Mycolicibacterium</taxon>
    </lineage>
</organism>
<dbReference type="InterPro" id="IPR033942">
    <property type="entry name" value="IMPase"/>
</dbReference>
<dbReference type="CDD" id="cd01639">
    <property type="entry name" value="IMPase"/>
    <property type="match status" value="1"/>
</dbReference>